<dbReference type="GO" id="GO:0005524">
    <property type="term" value="F:ATP binding"/>
    <property type="evidence" value="ECO:0007669"/>
    <property type="project" value="UniProtKB-KW"/>
</dbReference>
<accession>A0A7J6M0U4</accession>
<dbReference type="OrthoDB" id="10248520at2759"/>
<keyword evidence="8" id="KW-0206">Cytoskeleton</keyword>
<evidence type="ECO:0000256" key="4">
    <source>
        <dbReference type="ARBA" id="ARBA00022741"/>
    </source>
</evidence>
<organism evidence="14 15">
    <name type="scientific">Perkinsus olseni</name>
    <name type="common">Perkinsus atlanticus</name>
    <dbReference type="NCBI Taxonomy" id="32597"/>
    <lineage>
        <taxon>Eukaryota</taxon>
        <taxon>Sar</taxon>
        <taxon>Alveolata</taxon>
        <taxon>Perkinsozoa</taxon>
        <taxon>Perkinsea</taxon>
        <taxon>Perkinsida</taxon>
        <taxon>Perkinsidae</taxon>
        <taxon>Perkinsus</taxon>
    </lineage>
</organism>
<dbReference type="InterPro" id="IPR053374">
    <property type="entry name" value="TCP-1_chaperonin"/>
</dbReference>
<dbReference type="Gene3D" id="3.50.7.10">
    <property type="entry name" value="GroEL"/>
    <property type="match status" value="1"/>
</dbReference>
<evidence type="ECO:0000256" key="6">
    <source>
        <dbReference type="ARBA" id="ARBA00022840"/>
    </source>
</evidence>
<evidence type="ECO:0000256" key="9">
    <source>
        <dbReference type="ARBA" id="ARBA00023273"/>
    </source>
</evidence>
<dbReference type="PANTHER" id="PTHR11353">
    <property type="entry name" value="CHAPERONIN"/>
    <property type="match status" value="1"/>
</dbReference>
<dbReference type="Gene3D" id="1.10.560.10">
    <property type="entry name" value="GroEL-like equatorial domain"/>
    <property type="match status" value="1"/>
</dbReference>
<evidence type="ECO:0000313" key="14">
    <source>
        <dbReference type="EMBL" id="KAF4664830.1"/>
    </source>
</evidence>
<dbReference type="SUPFAM" id="SSF48592">
    <property type="entry name" value="GroEL equatorial domain-like"/>
    <property type="match status" value="1"/>
</dbReference>
<dbReference type="PROSITE" id="PS00751">
    <property type="entry name" value="TCP1_2"/>
    <property type="match status" value="1"/>
</dbReference>
<dbReference type="GO" id="GO:0016887">
    <property type="term" value="F:ATP hydrolysis activity"/>
    <property type="evidence" value="ECO:0007669"/>
    <property type="project" value="InterPro"/>
</dbReference>
<evidence type="ECO:0000256" key="7">
    <source>
        <dbReference type="ARBA" id="ARBA00023186"/>
    </source>
</evidence>
<dbReference type="PROSITE" id="PS00995">
    <property type="entry name" value="TCP1_3"/>
    <property type="match status" value="1"/>
</dbReference>
<feature type="compositionally biased region" description="Basic residues" evidence="13">
    <location>
        <begin position="149"/>
        <end position="184"/>
    </location>
</feature>
<evidence type="ECO:0000256" key="2">
    <source>
        <dbReference type="ARBA" id="ARBA00008020"/>
    </source>
</evidence>
<evidence type="ECO:0000256" key="13">
    <source>
        <dbReference type="SAM" id="MobiDB-lite"/>
    </source>
</evidence>
<comment type="similarity">
    <text evidence="2 12">Belongs to the TCP-1 chaperonin family.</text>
</comment>
<evidence type="ECO:0000256" key="3">
    <source>
        <dbReference type="ARBA" id="ARBA00022490"/>
    </source>
</evidence>
<evidence type="ECO:0000256" key="11">
    <source>
        <dbReference type="ARBA" id="ARBA00033325"/>
    </source>
</evidence>
<name>A0A7J6M0U4_PEROL</name>
<evidence type="ECO:0000256" key="12">
    <source>
        <dbReference type="RuleBase" id="RU004187"/>
    </source>
</evidence>
<dbReference type="NCBIfam" id="NF041082">
    <property type="entry name" value="thermosome_alpha"/>
    <property type="match status" value="1"/>
</dbReference>
<dbReference type="InterPro" id="IPR012718">
    <property type="entry name" value="Chap_CCT_epsi"/>
</dbReference>
<dbReference type="GO" id="GO:0005832">
    <property type="term" value="C:chaperonin-containing T-complex"/>
    <property type="evidence" value="ECO:0007669"/>
    <property type="project" value="UniProtKB-ARBA"/>
</dbReference>
<dbReference type="GO" id="GO:0005929">
    <property type="term" value="C:cilium"/>
    <property type="evidence" value="ECO:0007669"/>
    <property type="project" value="UniProtKB-ARBA"/>
</dbReference>
<dbReference type="Gene3D" id="3.30.260.10">
    <property type="entry name" value="TCP-1-like chaperonin intermediate domain"/>
    <property type="match status" value="1"/>
</dbReference>
<evidence type="ECO:0000256" key="1">
    <source>
        <dbReference type="ARBA" id="ARBA00004120"/>
    </source>
</evidence>
<comment type="subcellular location">
    <subcellularLocation>
        <location evidence="1">Cytoplasm</location>
        <location evidence="1">Cytoskeleton</location>
        <location evidence="1">Cilium basal body</location>
    </subcellularLocation>
</comment>
<protein>
    <recommendedName>
        <fullName evidence="10">T-complex protein 1 subunit epsilon</fullName>
    </recommendedName>
    <alternativeName>
        <fullName evidence="11">CCT-epsilon</fullName>
    </alternativeName>
</protein>
<dbReference type="Pfam" id="PF00118">
    <property type="entry name" value="Cpn60_TCP1"/>
    <property type="match status" value="1"/>
</dbReference>
<gene>
    <name evidence="14" type="primary">CCT5</name>
    <name evidence="14" type="ORF">FOZ61_000455</name>
</gene>
<dbReference type="Pfam" id="PF07162">
    <property type="entry name" value="B9-C2"/>
    <property type="match status" value="1"/>
</dbReference>
<dbReference type="SUPFAM" id="SSF52029">
    <property type="entry name" value="GroEL apical domain-like"/>
    <property type="match status" value="1"/>
</dbReference>
<evidence type="ECO:0000313" key="15">
    <source>
        <dbReference type="Proteomes" id="UP000570595"/>
    </source>
</evidence>
<keyword evidence="7 12" id="KW-0143">Chaperone</keyword>
<dbReference type="CDD" id="cd03339">
    <property type="entry name" value="TCP1_epsilon"/>
    <property type="match status" value="1"/>
</dbReference>
<keyword evidence="9" id="KW-0966">Cell projection</keyword>
<dbReference type="InterPro" id="IPR054827">
    <property type="entry name" value="thermosome_alpha"/>
</dbReference>
<dbReference type="InterPro" id="IPR010796">
    <property type="entry name" value="C2_B9-type_dom"/>
</dbReference>
<feature type="compositionally biased region" description="Low complexity" evidence="13">
    <location>
        <begin position="238"/>
        <end position="248"/>
    </location>
</feature>
<dbReference type="InterPro" id="IPR027413">
    <property type="entry name" value="GROEL-like_equatorial_sf"/>
</dbReference>
<sequence length="1986" mass="216536">MNKEDEWLQITTLPYLVTSIGPVACWSVDAYVAVATEKVVYVLDATAFLEGTTRSALAAGGVTGPVRLLKGQITPSRQITGGEFQAKRLKLENGEEEFHAAKLISRRRGSDKEVKLKAMALLEGGIKAATTRSKEHPVPVKKVSSGESRKKKKKTEKKATSSKKKSTAKKKAQPKRKAKKRRSIVRSDSESERDDDDSDFHMESEPESSSSDDEDASDLVPEASEADDSTPSRPHPRASTGSSSSVGAMGASNLLGQCGGPAGVQDLWVGDVQRVAGENSSTQSDILTLLQQHYSVMSTCPKSVHWSPGYACGHGCILALVPRFAFVVQLFVLSEHSTAANGPDCPTLADLNPSEAWALPPAETPPLITIEADGQCNQPLELGPRPPPLTVVYPSFSQSPIASSSTDAVVSWAPRKIGPTSSAFIVCHGTLALFWDIAPEASRFRPFLALALPSLITSVSCQSLHRSVPLPTEMVLAKAESLRIDGAPSLQEMVDLIACPTVEVEAIVLVVGMQSGAVMAASVYLAELPHGIVPLNTPIFIEICSLSSFVENVGCEVLPDPTAIAEPKQLVHICAASTATYEAKVVTWTEESGDLQGPAECMSVPPVNTDIDDDECSPITSIAPLIGQGYFIVSKSAGARIAVSALPDRIREISLVGFDPASRLQGEVISPNGTEIVAICCGGTVNKQQSRVMLRRARKVMVDIEAAVRGPPTGPMVGADDQANHLLREVLLANAGNGTNLYDCYLSLLLGRVPPCVDPARPQVLSTLTNLGSVNQALELSIERLGILPPGFSAASLLIYNEQEQMPSSSAMDVDAGPAGAPLESTEDLLSKARAVMALHCVYWAMMRRLHTPRATFMAVVSRPFPESTMQNERRAILNLLWSGGQEDLLGEQLLPVDVKEPNFPSPDCPLCDTTTPSKMVIDDNARVFICEQWLGKCRKLGWMPISTQTMRSEKTQTCYPDDSRHLIGTSVYVWNHPLDIYLAFNSIGSWPMLKLLIHAVDDTGMSLLRERSVSVSYGLLPLPTKPGQHRLHCPTMRVIGSSRFSRLTDALRAYMGLPTPTTVPSSLLANDRSSFVSVASGTIVQVHAIEPRCKIVEDTPLGKVYFSFTVTPEEGVVHTGLWDVNKDKVYVFDKKYWDSEIPGKVLAVDVQGLQFKGDPTYWSKLQEARLMPLSHISPKTQQILRANARENLKTSIGIEQCRNMVNAIMNDLPEGYKHFEKRIEWLLQFHRDHAVKLKATVNELIRGGLPVGQLAVDEYGNPFVIMQDQNDKKRVTGLDAQKTNILAARSVAETIRTSLGPKGMDKIIVGPDGDVTVTNDGATILDKMQVENQVAKLMVELSKSQDDEIGDGTTGIVIIAGALLEQANKLLEMGIHPLRIADGFEKACEVAVKRVEEISKEVDIFKNDNEELHHAAMTALGSKIVSSRQAQMAKIATDAVLSVADLERKDVNFDLIKVEGKVGGRLEDTCLVNGIVIDKEFSHPQMPKEVKDAKICILTCPFEPPKPKTKHKIDIKSAEDYKKLYKYEQKYFSDMVDKMLDSGANLAICQWGFDDEANHLLYQRGLPAIRWVGGVELELIAIATGGRIVPRFSELTSDKLGHAGTVRELSLGTTDKDSMIVIEDCANSKTVTVLVRGGNQMAVDEAKRCLHDAMCCVRNLIRDSRVVPGGGCSEIAASIAVADAADKEPTVEQYSMRAFADALETIPNCLSENSGLQPLKTVAQVRNLQISTGKPVYGVDCVAQGTNDMWKQGVYEATASKVEQLSLATQVVKMILKIDDVMSPYDYDHTPVSRVWEQRPAHYGSMYGITPPNGLDMDSILRTANAKNAELLKRPGIGLSFFAETASRLQDLMDMSDGHLSEECENHVLKPLLAIFTETEVQNIVQPVGKRENSGQVNYEDDESKFGSSEENARYLEEATAVFYGLCNLFFEVSRFTAIVMHPEEYARKCSEPAEAALLKRNRDSFTVRSKKEGDAGPPFAAYLR</sequence>
<feature type="region of interest" description="Disordered" evidence="13">
    <location>
        <begin position="128"/>
        <end position="248"/>
    </location>
</feature>
<keyword evidence="3" id="KW-0963">Cytoplasm</keyword>
<dbReference type="InterPro" id="IPR027409">
    <property type="entry name" value="GroEL-like_apical_dom_sf"/>
</dbReference>
<dbReference type="PROSITE" id="PS00750">
    <property type="entry name" value="TCP1_1"/>
    <property type="match status" value="1"/>
</dbReference>
<dbReference type="PROSITE" id="PS51381">
    <property type="entry name" value="C2_B9"/>
    <property type="match status" value="1"/>
</dbReference>
<keyword evidence="6 12" id="KW-0067">ATP-binding</keyword>
<dbReference type="Proteomes" id="UP000570595">
    <property type="component" value="Unassembled WGS sequence"/>
</dbReference>
<dbReference type="InterPro" id="IPR002423">
    <property type="entry name" value="Cpn60/GroEL/TCP-1"/>
</dbReference>
<dbReference type="NCBIfam" id="TIGR02343">
    <property type="entry name" value="chap_CCT_epsi"/>
    <property type="match status" value="1"/>
</dbReference>
<dbReference type="PRINTS" id="PR00304">
    <property type="entry name" value="TCOMPLEXTCP1"/>
</dbReference>
<dbReference type="GO" id="GO:0030030">
    <property type="term" value="P:cell projection organization"/>
    <property type="evidence" value="ECO:0007669"/>
    <property type="project" value="UniProtKB-KW"/>
</dbReference>
<dbReference type="GO" id="GO:0051082">
    <property type="term" value="F:unfolded protein binding"/>
    <property type="evidence" value="ECO:0007669"/>
    <property type="project" value="InterPro"/>
</dbReference>
<proteinExistence type="inferred from homology"/>
<evidence type="ECO:0000256" key="5">
    <source>
        <dbReference type="ARBA" id="ARBA00022794"/>
    </source>
</evidence>
<reference evidence="14 15" key="1">
    <citation type="submission" date="2020-04" db="EMBL/GenBank/DDBJ databases">
        <title>Perkinsus olseni comparative genomics.</title>
        <authorList>
            <person name="Bogema D.R."/>
        </authorList>
    </citation>
    <scope>NUCLEOTIDE SEQUENCE [LARGE SCALE GENOMIC DNA]</scope>
    <source>
        <strain evidence="14">ATCC PRA-179</strain>
    </source>
</reference>
<dbReference type="InterPro" id="IPR017998">
    <property type="entry name" value="Chaperone_TCP-1"/>
</dbReference>
<evidence type="ECO:0000256" key="8">
    <source>
        <dbReference type="ARBA" id="ARBA00023212"/>
    </source>
</evidence>
<keyword evidence="5" id="KW-0970">Cilium biogenesis/degradation</keyword>
<dbReference type="InterPro" id="IPR027410">
    <property type="entry name" value="TCP-1-like_intermed_sf"/>
</dbReference>
<dbReference type="FunFam" id="3.50.7.10:FF:000003">
    <property type="entry name" value="T-complex protein 1 subunit epsilon"/>
    <property type="match status" value="1"/>
</dbReference>
<evidence type="ECO:0000256" key="10">
    <source>
        <dbReference type="ARBA" id="ARBA00024086"/>
    </source>
</evidence>
<dbReference type="SUPFAM" id="SSF54849">
    <property type="entry name" value="GroEL-intermediate domain like"/>
    <property type="match status" value="1"/>
</dbReference>
<comment type="caution">
    <text evidence="14">The sequence shown here is derived from an EMBL/GenBank/DDBJ whole genome shotgun (WGS) entry which is preliminary data.</text>
</comment>
<dbReference type="NCBIfam" id="NF041083">
    <property type="entry name" value="thermosome_beta"/>
    <property type="match status" value="1"/>
</dbReference>
<dbReference type="EMBL" id="JABAHT010000108">
    <property type="protein sequence ID" value="KAF4664830.1"/>
    <property type="molecule type" value="Genomic_DNA"/>
</dbReference>
<dbReference type="InterPro" id="IPR002194">
    <property type="entry name" value="Chaperonin_TCP-1_CS"/>
</dbReference>
<dbReference type="GO" id="GO:0140662">
    <property type="term" value="F:ATP-dependent protein folding chaperone"/>
    <property type="evidence" value="ECO:0007669"/>
    <property type="project" value="InterPro"/>
</dbReference>
<keyword evidence="4 12" id="KW-0547">Nucleotide-binding</keyword>